<proteinExistence type="predicted"/>
<sequence length="164" mass="18295">MKQVVLKFDTNLIANYYKVEFGSRKRFRVVADVAKAAPNYRQIDSAATYMPTSFSNASFPSMCVSPLEQWSILILPSHPPRSLTVHNSSSHGRYNLETALPSDSLCDLVGTEFLNCYHNISASGRDKSIGGMHYAKSPHQLLLHSMSLLGSHLTHQIFNVPNKK</sequence>
<dbReference type="Gramene" id="fgenesh1_pg.C_scaffold_3003259">
    <property type="protein sequence ID" value="fgenesh1_pg.C_scaffold_3003259"/>
    <property type="gene ID" value="fgenesh1_pg.C_scaffold_3003259"/>
</dbReference>
<dbReference type="AlphaFoldDB" id="D7L097"/>
<organism evidence="2">
    <name type="scientific">Arabidopsis lyrata subsp. lyrata</name>
    <name type="common">Lyre-leaved rock-cress</name>
    <dbReference type="NCBI Taxonomy" id="81972"/>
    <lineage>
        <taxon>Eukaryota</taxon>
        <taxon>Viridiplantae</taxon>
        <taxon>Streptophyta</taxon>
        <taxon>Embryophyta</taxon>
        <taxon>Tracheophyta</taxon>
        <taxon>Spermatophyta</taxon>
        <taxon>Magnoliopsida</taxon>
        <taxon>eudicotyledons</taxon>
        <taxon>Gunneridae</taxon>
        <taxon>Pentapetalae</taxon>
        <taxon>rosids</taxon>
        <taxon>malvids</taxon>
        <taxon>Brassicales</taxon>
        <taxon>Brassicaceae</taxon>
        <taxon>Camelineae</taxon>
        <taxon>Arabidopsis</taxon>
    </lineage>
</organism>
<dbReference type="EMBL" id="GL348715">
    <property type="protein sequence ID" value="EFH60407.1"/>
    <property type="molecule type" value="Genomic_DNA"/>
</dbReference>
<dbReference type="Proteomes" id="UP000008694">
    <property type="component" value="Unassembled WGS sequence"/>
</dbReference>
<accession>D7L097</accession>
<reference evidence="2" key="1">
    <citation type="journal article" date="2011" name="Nat. Genet.">
        <title>The Arabidopsis lyrata genome sequence and the basis of rapid genome size change.</title>
        <authorList>
            <person name="Hu T.T."/>
            <person name="Pattyn P."/>
            <person name="Bakker E.G."/>
            <person name="Cao J."/>
            <person name="Cheng J.-F."/>
            <person name="Clark R.M."/>
            <person name="Fahlgren N."/>
            <person name="Fawcett J.A."/>
            <person name="Grimwood J."/>
            <person name="Gundlach H."/>
            <person name="Haberer G."/>
            <person name="Hollister J.D."/>
            <person name="Ossowski S."/>
            <person name="Ottilar R.P."/>
            <person name="Salamov A.A."/>
            <person name="Schneeberger K."/>
            <person name="Spannagl M."/>
            <person name="Wang X."/>
            <person name="Yang L."/>
            <person name="Nasrallah M.E."/>
            <person name="Bergelson J."/>
            <person name="Carrington J.C."/>
            <person name="Gaut B.S."/>
            <person name="Schmutz J."/>
            <person name="Mayer K.F.X."/>
            <person name="Van de Peer Y."/>
            <person name="Grigoriev I.V."/>
            <person name="Nordborg M."/>
            <person name="Weigel D."/>
            <person name="Guo Y.-L."/>
        </authorList>
    </citation>
    <scope>NUCLEOTIDE SEQUENCE [LARGE SCALE GENOMIC DNA]</scope>
    <source>
        <strain evidence="2">cv. MN47</strain>
    </source>
</reference>
<keyword evidence="2" id="KW-1185">Reference proteome</keyword>
<protein>
    <submittedName>
        <fullName evidence="1">Predicted protein</fullName>
    </submittedName>
</protein>
<name>D7L097_ARALL</name>
<evidence type="ECO:0000313" key="1">
    <source>
        <dbReference type="EMBL" id="EFH60407.1"/>
    </source>
</evidence>
<dbReference type="HOGENOM" id="CLU_1621264_0_0_1"/>
<evidence type="ECO:0000313" key="2">
    <source>
        <dbReference type="Proteomes" id="UP000008694"/>
    </source>
</evidence>
<gene>
    <name evidence="1" type="ORF">ARALYDRAFT_343496</name>
</gene>